<keyword evidence="5" id="KW-0482">Metalloprotease</keyword>
<evidence type="ECO:0000256" key="5">
    <source>
        <dbReference type="ARBA" id="ARBA00023049"/>
    </source>
</evidence>
<dbReference type="Proteomes" id="UP001367771">
    <property type="component" value="Unassembled WGS sequence"/>
</dbReference>
<keyword evidence="1" id="KW-0645">Protease</keyword>
<dbReference type="SUPFAM" id="SSF102712">
    <property type="entry name" value="JAB1/MPN domain"/>
    <property type="match status" value="1"/>
</dbReference>
<keyword evidence="2" id="KW-0479">Metal-binding</keyword>
<dbReference type="Gene3D" id="3.40.140.10">
    <property type="entry name" value="Cytidine Deaminase, domain 2"/>
    <property type="match status" value="1"/>
</dbReference>
<evidence type="ECO:0000256" key="4">
    <source>
        <dbReference type="ARBA" id="ARBA00022833"/>
    </source>
</evidence>
<name>A0ABU8GYI2_9SPHN</name>
<keyword evidence="4" id="KW-0862">Zinc</keyword>
<reference evidence="7 8" key="1">
    <citation type="journal article" date="2013" name="Int. J. Syst. Evol. Microbiol.">
        <title>Sphingomonas kyungheensis sp. nov., a bacterium with ginsenoside-converting activity isolated from soil of a ginseng field.</title>
        <authorList>
            <person name="Son H.M."/>
            <person name="Yang J.E."/>
            <person name="Park Y."/>
            <person name="Han C.K."/>
            <person name="Kim S.G."/>
            <person name="Kook M."/>
            <person name="Yi T.H."/>
        </authorList>
    </citation>
    <scope>NUCLEOTIDE SEQUENCE [LARGE SCALE GENOMIC DNA]</scope>
    <source>
        <strain evidence="7 8">LMG 26582</strain>
    </source>
</reference>
<sequence>MPDDPVPILITDPHAVIRMLADLGDATLERATVLYLDPNWIYLGRLDFVGTSEQVAPPLRAIIAEALRLDAARLILAHNHPGGDPRPSAADLDYTRTLARVAEALDMMLADHLILAAGQVTSLFDVRLL</sequence>
<protein>
    <submittedName>
        <fullName evidence="7">JAB domain-containing protein</fullName>
    </submittedName>
</protein>
<dbReference type="RefSeq" id="WP_336544372.1">
    <property type="nucleotide sequence ID" value="NZ_JBBBDM010000001.1"/>
</dbReference>
<evidence type="ECO:0000259" key="6">
    <source>
        <dbReference type="PROSITE" id="PS50249"/>
    </source>
</evidence>
<feature type="domain" description="MPN" evidence="6">
    <location>
        <begin position="9"/>
        <end position="129"/>
    </location>
</feature>
<dbReference type="InterPro" id="IPR001405">
    <property type="entry name" value="UPF0758"/>
</dbReference>
<dbReference type="PANTHER" id="PTHR30471:SF3">
    <property type="entry name" value="UPF0758 PROTEIN YEES-RELATED"/>
    <property type="match status" value="1"/>
</dbReference>
<evidence type="ECO:0000256" key="1">
    <source>
        <dbReference type="ARBA" id="ARBA00022670"/>
    </source>
</evidence>
<dbReference type="InterPro" id="IPR037518">
    <property type="entry name" value="MPN"/>
</dbReference>
<accession>A0ABU8GYI2</accession>
<keyword evidence="8" id="KW-1185">Reference proteome</keyword>
<dbReference type="EMBL" id="JBBBDM010000001">
    <property type="protein sequence ID" value="MEI5685904.1"/>
    <property type="molecule type" value="Genomic_DNA"/>
</dbReference>
<proteinExistence type="predicted"/>
<evidence type="ECO:0000256" key="3">
    <source>
        <dbReference type="ARBA" id="ARBA00022801"/>
    </source>
</evidence>
<dbReference type="PROSITE" id="PS50249">
    <property type="entry name" value="MPN"/>
    <property type="match status" value="1"/>
</dbReference>
<evidence type="ECO:0000313" key="7">
    <source>
        <dbReference type="EMBL" id="MEI5685904.1"/>
    </source>
</evidence>
<comment type="caution">
    <text evidence="7">The sequence shown here is derived from an EMBL/GenBank/DDBJ whole genome shotgun (WGS) entry which is preliminary data.</text>
</comment>
<dbReference type="PANTHER" id="PTHR30471">
    <property type="entry name" value="DNA REPAIR PROTEIN RADC"/>
    <property type="match status" value="1"/>
</dbReference>
<dbReference type="Pfam" id="PF04002">
    <property type="entry name" value="RadC"/>
    <property type="match status" value="1"/>
</dbReference>
<organism evidence="7 8">
    <name type="scientific">Sphingomonas kyungheensis</name>
    <dbReference type="NCBI Taxonomy" id="1069987"/>
    <lineage>
        <taxon>Bacteria</taxon>
        <taxon>Pseudomonadati</taxon>
        <taxon>Pseudomonadota</taxon>
        <taxon>Alphaproteobacteria</taxon>
        <taxon>Sphingomonadales</taxon>
        <taxon>Sphingomonadaceae</taxon>
        <taxon>Sphingomonas</taxon>
    </lineage>
</organism>
<evidence type="ECO:0000256" key="2">
    <source>
        <dbReference type="ARBA" id="ARBA00022723"/>
    </source>
</evidence>
<dbReference type="InterPro" id="IPR025657">
    <property type="entry name" value="RadC_JAB"/>
</dbReference>
<keyword evidence="3" id="KW-0378">Hydrolase</keyword>
<gene>
    <name evidence="7" type="ORF">V8201_02300</name>
</gene>
<evidence type="ECO:0000313" key="8">
    <source>
        <dbReference type="Proteomes" id="UP001367771"/>
    </source>
</evidence>